<evidence type="ECO:0000259" key="1">
    <source>
        <dbReference type="Pfam" id="PF04149"/>
    </source>
</evidence>
<comment type="caution">
    <text evidence="2">The sequence shown here is derived from an EMBL/GenBank/DDBJ whole genome shotgun (WGS) entry which is preliminary data.</text>
</comment>
<dbReference type="EMBL" id="JAMRXG010000018">
    <property type="protein sequence ID" value="MCM6777968.1"/>
    <property type="molecule type" value="Genomic_DNA"/>
</dbReference>
<name>A0A9X2J003_9NOCA</name>
<feature type="domain" description="DUF397" evidence="1">
    <location>
        <begin position="8"/>
        <end position="60"/>
    </location>
</feature>
<organism evidence="2 3">
    <name type="scientific">Nocardia pulmonis</name>
    <dbReference type="NCBI Taxonomy" id="2951408"/>
    <lineage>
        <taxon>Bacteria</taxon>
        <taxon>Bacillati</taxon>
        <taxon>Actinomycetota</taxon>
        <taxon>Actinomycetes</taxon>
        <taxon>Mycobacteriales</taxon>
        <taxon>Nocardiaceae</taxon>
        <taxon>Nocardia</taxon>
    </lineage>
</organism>
<dbReference type="InterPro" id="IPR007278">
    <property type="entry name" value="DUF397"/>
</dbReference>
<accession>A0A9X2J003</accession>
<dbReference type="RefSeq" id="WP_251917429.1">
    <property type="nucleotide sequence ID" value="NZ_JAMRXG010000018.1"/>
</dbReference>
<evidence type="ECO:0000313" key="2">
    <source>
        <dbReference type="EMBL" id="MCM6777968.1"/>
    </source>
</evidence>
<dbReference type="Proteomes" id="UP001139157">
    <property type="component" value="Unassembled WGS sequence"/>
</dbReference>
<protein>
    <submittedName>
        <fullName evidence="2">DUF397 domain-containing protein</fullName>
    </submittedName>
</protein>
<sequence length="67" mass="7216">MTTDFSGARWFKSSHSGGDRNCVEVAFLPDDSVAVRDSKNQPGPALIFTSADWASFTAAASRGELDY</sequence>
<dbReference type="AlphaFoldDB" id="A0A9X2J003"/>
<evidence type="ECO:0000313" key="3">
    <source>
        <dbReference type="Proteomes" id="UP001139157"/>
    </source>
</evidence>
<dbReference type="Pfam" id="PF04149">
    <property type="entry name" value="DUF397"/>
    <property type="match status" value="1"/>
</dbReference>
<keyword evidence="3" id="KW-1185">Reference proteome</keyword>
<gene>
    <name evidence="2" type="ORF">NDR86_31240</name>
</gene>
<proteinExistence type="predicted"/>
<reference evidence="2" key="1">
    <citation type="submission" date="2022-06" db="EMBL/GenBank/DDBJ databases">
        <title>Novel species in genus nocardia.</title>
        <authorList>
            <person name="Li F."/>
        </authorList>
    </citation>
    <scope>NUCLEOTIDE SEQUENCE</scope>
    <source>
        <strain evidence="2">CDC141</strain>
    </source>
</reference>